<feature type="compositionally biased region" description="Low complexity" evidence="1">
    <location>
        <begin position="33"/>
        <end position="44"/>
    </location>
</feature>
<protein>
    <submittedName>
        <fullName evidence="2">Uncharacterized protein</fullName>
    </submittedName>
</protein>
<accession>A0A8H6MRR3</accession>
<dbReference type="EMBL" id="WIGO01000718">
    <property type="protein sequence ID" value="KAF6805878.1"/>
    <property type="molecule type" value="Genomic_DNA"/>
</dbReference>
<feature type="non-terminal residue" evidence="2">
    <location>
        <position position="99"/>
    </location>
</feature>
<name>A0A8H6MRR3_9PEZI</name>
<comment type="caution">
    <text evidence="2">The sequence shown here is derived from an EMBL/GenBank/DDBJ whole genome shotgun (WGS) entry which is preliminary data.</text>
</comment>
<proteinExistence type="predicted"/>
<dbReference type="Proteomes" id="UP000654918">
    <property type="component" value="Unassembled WGS sequence"/>
</dbReference>
<evidence type="ECO:0000256" key="1">
    <source>
        <dbReference type="SAM" id="MobiDB-lite"/>
    </source>
</evidence>
<keyword evidence="3" id="KW-1185">Reference proteome</keyword>
<evidence type="ECO:0000313" key="3">
    <source>
        <dbReference type="Proteomes" id="UP000654918"/>
    </source>
</evidence>
<dbReference type="AlphaFoldDB" id="A0A8H6MRR3"/>
<reference evidence="2" key="1">
    <citation type="journal article" date="2020" name="Phytopathology">
        <title>Genome Sequence Resources of Colletotrichum truncatum, C. plurivorum, C. musicola, and C. sojae: Four Species Pathogenic to Soybean (Glycine max).</title>
        <authorList>
            <person name="Rogerio F."/>
            <person name="Boufleur T.R."/>
            <person name="Ciampi-Guillardi M."/>
            <person name="Sukno S.A."/>
            <person name="Thon M.R."/>
            <person name="Massola Junior N.S."/>
            <person name="Baroncelli R."/>
        </authorList>
    </citation>
    <scope>NUCLEOTIDE SEQUENCE</scope>
    <source>
        <strain evidence="2">LFN00145</strain>
    </source>
</reference>
<sequence length="99" mass="10603">MRARRNLKPIPKGVACNGLLPVPLPNSIMSKQPGLAPRPAPAAGNGSGEEPEGLVSRAPRRRLPKAALLYWAPVIRGPITGDCKRHSAKTRFFTRTTAA</sequence>
<organism evidence="2 3">
    <name type="scientific">Colletotrichum plurivorum</name>
    <dbReference type="NCBI Taxonomy" id="2175906"/>
    <lineage>
        <taxon>Eukaryota</taxon>
        <taxon>Fungi</taxon>
        <taxon>Dikarya</taxon>
        <taxon>Ascomycota</taxon>
        <taxon>Pezizomycotina</taxon>
        <taxon>Sordariomycetes</taxon>
        <taxon>Hypocreomycetidae</taxon>
        <taxon>Glomerellales</taxon>
        <taxon>Glomerellaceae</taxon>
        <taxon>Colletotrichum</taxon>
        <taxon>Colletotrichum orchidearum species complex</taxon>
    </lineage>
</organism>
<feature type="region of interest" description="Disordered" evidence="1">
    <location>
        <begin position="27"/>
        <end position="59"/>
    </location>
</feature>
<evidence type="ECO:0000313" key="2">
    <source>
        <dbReference type="EMBL" id="KAF6805878.1"/>
    </source>
</evidence>
<gene>
    <name evidence="2" type="ORF">CPLU01_15949</name>
</gene>